<feature type="transmembrane region" description="Helical" evidence="10">
    <location>
        <begin position="175"/>
        <end position="195"/>
    </location>
</feature>
<feature type="transmembrane region" description="Helical" evidence="10">
    <location>
        <begin position="249"/>
        <end position="267"/>
    </location>
</feature>
<dbReference type="NCBIfam" id="TIGR00353">
    <property type="entry name" value="nrfE"/>
    <property type="match status" value="1"/>
</dbReference>
<feature type="transmembrane region" description="Helical" evidence="10">
    <location>
        <begin position="609"/>
        <end position="629"/>
    </location>
</feature>
<evidence type="ECO:0000259" key="11">
    <source>
        <dbReference type="Pfam" id="PF01578"/>
    </source>
</evidence>
<feature type="transmembrane region" description="Helical" evidence="10">
    <location>
        <begin position="125"/>
        <end position="144"/>
    </location>
</feature>
<feature type="transmembrane region" description="Helical" evidence="10">
    <location>
        <begin position="274"/>
        <end position="292"/>
    </location>
</feature>
<evidence type="ECO:0000256" key="2">
    <source>
        <dbReference type="ARBA" id="ARBA00009186"/>
    </source>
</evidence>
<comment type="similarity">
    <text evidence="2">Belongs to the CcmF/CycK/Ccl1/NrfE/CcsA family.</text>
</comment>
<evidence type="ECO:0000313" key="13">
    <source>
        <dbReference type="EMBL" id="MBO1927001.1"/>
    </source>
</evidence>
<evidence type="ECO:0000256" key="10">
    <source>
        <dbReference type="SAM" id="Phobius"/>
    </source>
</evidence>
<reference evidence="13 14" key="1">
    <citation type="submission" date="2021-03" db="EMBL/GenBank/DDBJ databases">
        <title>Thiomicrorhabdus sp.nov.,novel sulfur-oxidizing bacteria isolated from coastal sediment.</title>
        <authorList>
            <person name="Liu X."/>
        </authorList>
    </citation>
    <scope>NUCLEOTIDE SEQUENCE [LARGE SCALE GENOMIC DNA]</scope>
    <source>
        <strain evidence="13 14">6S2-11</strain>
    </source>
</reference>
<feature type="domain" description="Cytochrome c assembly protein" evidence="11">
    <location>
        <begin position="89"/>
        <end position="295"/>
    </location>
</feature>
<feature type="transmembrane region" description="Helical" evidence="10">
    <location>
        <begin position="312"/>
        <end position="331"/>
    </location>
</feature>
<evidence type="ECO:0000256" key="4">
    <source>
        <dbReference type="ARBA" id="ARBA00022519"/>
    </source>
</evidence>
<dbReference type="PRINTS" id="PR01410">
    <property type="entry name" value="CCBIOGENESIS"/>
</dbReference>
<keyword evidence="5 10" id="KW-0812">Transmembrane</keyword>
<dbReference type="NCBIfam" id="NF007691">
    <property type="entry name" value="PRK10369.1"/>
    <property type="match status" value="1"/>
</dbReference>
<keyword evidence="14" id="KW-1185">Reference proteome</keyword>
<evidence type="ECO:0000313" key="14">
    <source>
        <dbReference type="Proteomes" id="UP000664835"/>
    </source>
</evidence>
<feature type="transmembrane region" description="Helical" evidence="10">
    <location>
        <begin position="96"/>
        <end position="113"/>
    </location>
</feature>
<keyword evidence="8 10" id="KW-0472">Membrane</keyword>
<organism evidence="13 14">
    <name type="scientific">Thiomicrorhabdus marina</name>
    <dbReference type="NCBI Taxonomy" id="2818442"/>
    <lineage>
        <taxon>Bacteria</taxon>
        <taxon>Pseudomonadati</taxon>
        <taxon>Pseudomonadota</taxon>
        <taxon>Gammaproteobacteria</taxon>
        <taxon>Thiotrichales</taxon>
        <taxon>Piscirickettsiaceae</taxon>
        <taxon>Thiomicrorhabdus</taxon>
    </lineage>
</organism>
<feature type="transmembrane region" description="Helical" evidence="10">
    <location>
        <begin position="450"/>
        <end position="469"/>
    </location>
</feature>
<dbReference type="Proteomes" id="UP000664835">
    <property type="component" value="Unassembled WGS sequence"/>
</dbReference>
<keyword evidence="3" id="KW-1003">Cell membrane</keyword>
<proteinExistence type="inferred from homology"/>
<comment type="function">
    <text evidence="9">Required for the biogenesis of c-type cytochromes. Possible subunit of a heme lyase.</text>
</comment>
<evidence type="ECO:0000256" key="1">
    <source>
        <dbReference type="ARBA" id="ARBA00004429"/>
    </source>
</evidence>
<gene>
    <name evidence="13" type="ORF">J3998_05375</name>
</gene>
<evidence type="ECO:0000256" key="9">
    <source>
        <dbReference type="ARBA" id="ARBA00037230"/>
    </source>
</evidence>
<dbReference type="RefSeq" id="WP_208148443.1">
    <property type="nucleotide sequence ID" value="NZ_JAGETV010000006.1"/>
</dbReference>
<dbReference type="InterPro" id="IPR003568">
    <property type="entry name" value="Cyt_c_biogenesis_CcmF"/>
</dbReference>
<feature type="transmembrane region" description="Helical" evidence="10">
    <location>
        <begin position="207"/>
        <end position="229"/>
    </location>
</feature>
<comment type="caution">
    <text evidence="13">The sequence shown here is derived from an EMBL/GenBank/DDBJ whole genome shotgun (WGS) entry which is preliminary data.</text>
</comment>
<evidence type="ECO:0000256" key="6">
    <source>
        <dbReference type="ARBA" id="ARBA00022748"/>
    </source>
</evidence>
<dbReference type="PRINTS" id="PR01411">
    <property type="entry name" value="CCMFBIOGNSIS"/>
</dbReference>
<keyword evidence="6" id="KW-0201">Cytochrome c-type biogenesis</keyword>
<feature type="transmembrane region" description="Helical" evidence="10">
    <location>
        <begin position="425"/>
        <end position="444"/>
    </location>
</feature>
<dbReference type="InterPro" id="IPR032523">
    <property type="entry name" value="CcmF_C"/>
</dbReference>
<feature type="transmembrane region" description="Helical" evidence="10">
    <location>
        <begin position="394"/>
        <end position="413"/>
    </location>
</feature>
<feature type="domain" description="Cytochrome c-type biogenesis protein CcmF C-terminal" evidence="12">
    <location>
        <begin position="315"/>
        <end position="630"/>
    </location>
</feature>
<accession>A0ABS3Q409</accession>
<dbReference type="PANTHER" id="PTHR43653:SF1">
    <property type="entry name" value="CYTOCHROME C-TYPE BIOGENESIS PROTEIN CCMF"/>
    <property type="match status" value="1"/>
</dbReference>
<dbReference type="PANTHER" id="PTHR43653">
    <property type="entry name" value="CYTOCHROME C ASSEMBLY PROTEIN-RELATED"/>
    <property type="match status" value="1"/>
</dbReference>
<feature type="transmembrane region" description="Helical" evidence="10">
    <location>
        <begin position="38"/>
        <end position="61"/>
    </location>
</feature>
<keyword evidence="13" id="KW-0456">Lyase</keyword>
<protein>
    <submittedName>
        <fullName evidence="13">Heme lyase CcmF/NrfE family subunit</fullName>
    </submittedName>
</protein>
<dbReference type="GO" id="GO:0016829">
    <property type="term" value="F:lyase activity"/>
    <property type="evidence" value="ECO:0007669"/>
    <property type="project" value="UniProtKB-KW"/>
</dbReference>
<keyword evidence="4" id="KW-0997">Cell inner membrane</keyword>
<evidence type="ECO:0000256" key="3">
    <source>
        <dbReference type="ARBA" id="ARBA00022475"/>
    </source>
</evidence>
<evidence type="ECO:0000256" key="7">
    <source>
        <dbReference type="ARBA" id="ARBA00022989"/>
    </source>
</evidence>
<evidence type="ECO:0000256" key="8">
    <source>
        <dbReference type="ARBA" id="ARBA00023136"/>
    </source>
</evidence>
<comment type="subcellular location">
    <subcellularLocation>
        <location evidence="1">Cell inner membrane</location>
        <topology evidence="1">Multi-pass membrane protein</topology>
    </subcellularLocation>
</comment>
<evidence type="ECO:0000256" key="5">
    <source>
        <dbReference type="ARBA" id="ARBA00022692"/>
    </source>
</evidence>
<feature type="transmembrane region" description="Helical" evidence="10">
    <location>
        <begin position="352"/>
        <end position="374"/>
    </location>
</feature>
<feature type="transmembrane region" description="Helical" evidence="10">
    <location>
        <begin position="489"/>
        <end position="509"/>
    </location>
</feature>
<name>A0ABS3Q409_9GAMM</name>
<dbReference type="InterPro" id="IPR003567">
    <property type="entry name" value="Cyt_c_biogenesis"/>
</dbReference>
<evidence type="ECO:0000259" key="12">
    <source>
        <dbReference type="Pfam" id="PF16327"/>
    </source>
</evidence>
<dbReference type="Pfam" id="PF01578">
    <property type="entry name" value="Cytochrom_C_asm"/>
    <property type="match status" value="1"/>
</dbReference>
<dbReference type="EMBL" id="JAGETV010000006">
    <property type="protein sequence ID" value="MBO1927001.1"/>
    <property type="molecule type" value="Genomic_DNA"/>
</dbReference>
<feature type="transmembrane region" description="Helical" evidence="10">
    <location>
        <begin position="6"/>
        <end position="26"/>
    </location>
</feature>
<keyword evidence="7 10" id="KW-1133">Transmembrane helix</keyword>
<dbReference type="Pfam" id="PF16327">
    <property type="entry name" value="CcmF_C"/>
    <property type="match status" value="1"/>
</dbReference>
<dbReference type="InterPro" id="IPR002541">
    <property type="entry name" value="Cyt_c_assembly"/>
</dbReference>
<sequence length="642" mass="70343">MIPEIGHFFVIVGLAFAIVLAVAPMVGIHKNNSALIALAKPAAIGQFIFFLISFLILVYSFTVNDFSVKYVAANSNTQLPMIYKVSATWGAHEGSLLLWALILAGWTFAVALFNGKLPEDMIARILAVLGVVSIGFTLFILITSNPFERLTNVPVEGRSLNPLLQDIGLAIHPPMLYMGYVGLAVAFAFAIAVLLKGEFQMAWARWAKIWTVVAWAFLTLGIALGSWWAYYELGWGGWWFWDPVENASLLPWIIATALIHTLSISASRGTFQSWTLLLAILAFALSLLGTFLVRSGVLTSVHAFTSDPARGVFILIFLVVIVGVSLLLYSARSHLVTKSKPFKLASKETILLSNNVILVAMMATVLLGTIYPLILDALGLAKLSVGAPYFNTVMLPLTVPLALLMGFGFASRWIEDKPQRLLQKLWLPAVAALLVAFIAPLLLLPEFSGLAVLGLLMSAWIAFSALHWLVQKNPHGQIKPSMQTAGSVLAHIGFAVTLTGITITSIYSIEKDVRLEPGQKYAINQYEFEFKGVVQKEKDNYLASQGTVIVYENGAELTRLYPEKRTYLSQTMPMTEAGIDAKLSRDLFVALGEKLNGDAWAVRLQYKPFVRWIWLGSILMAVGGVLALIRRKTAAPRAEATA</sequence>